<dbReference type="Pfam" id="PF14457">
    <property type="entry name" value="Prok-E2_A"/>
    <property type="match status" value="1"/>
</dbReference>
<dbReference type="GO" id="GO:0006508">
    <property type="term" value="P:proteolysis"/>
    <property type="evidence" value="ECO:0007669"/>
    <property type="project" value="UniProtKB-KW"/>
</dbReference>
<dbReference type="RefSeq" id="WP_138696465.1">
    <property type="nucleotide sequence ID" value="NZ_JBHSAZ010000089.1"/>
</dbReference>
<dbReference type="OrthoDB" id="6377837at2"/>
<dbReference type="GO" id="GO:0008641">
    <property type="term" value="F:ubiquitin-like modifier activating enzyme activity"/>
    <property type="evidence" value="ECO:0007669"/>
    <property type="project" value="InterPro"/>
</dbReference>
<dbReference type="GO" id="GO:0008237">
    <property type="term" value="F:metallopeptidase activity"/>
    <property type="evidence" value="ECO:0007669"/>
    <property type="project" value="UniProtKB-KW"/>
</dbReference>
<keyword evidence="2" id="KW-0479">Metal-binding</keyword>
<feature type="domain" description="JAB" evidence="8">
    <location>
        <begin position="674"/>
        <end position="771"/>
    </location>
</feature>
<evidence type="ECO:0000256" key="2">
    <source>
        <dbReference type="ARBA" id="ARBA00022723"/>
    </source>
</evidence>
<organism evidence="9 10">
    <name type="scientific">Nonomuraea zeae</name>
    <dbReference type="NCBI Taxonomy" id="1642303"/>
    <lineage>
        <taxon>Bacteria</taxon>
        <taxon>Bacillati</taxon>
        <taxon>Actinomycetota</taxon>
        <taxon>Actinomycetes</taxon>
        <taxon>Streptosporangiales</taxon>
        <taxon>Streptosporangiaceae</taxon>
        <taxon>Nonomuraea</taxon>
    </lineage>
</organism>
<evidence type="ECO:0000313" key="10">
    <source>
        <dbReference type="Proteomes" id="UP000306628"/>
    </source>
</evidence>
<dbReference type="InterPro" id="IPR035985">
    <property type="entry name" value="Ubiquitin-activating_enz"/>
</dbReference>
<dbReference type="GO" id="GO:0046872">
    <property type="term" value="F:metal ion binding"/>
    <property type="evidence" value="ECO:0007669"/>
    <property type="project" value="UniProtKB-KW"/>
</dbReference>
<reference evidence="9 10" key="1">
    <citation type="submission" date="2019-05" db="EMBL/GenBank/DDBJ databases">
        <title>Draft genome sequence of Nonomuraea zeae DSM 100528.</title>
        <authorList>
            <person name="Saricaoglu S."/>
            <person name="Isik K."/>
        </authorList>
    </citation>
    <scope>NUCLEOTIDE SEQUENCE [LARGE SCALE GENOMIC DNA]</scope>
    <source>
        <strain evidence="9 10">DSM 100528</strain>
    </source>
</reference>
<dbReference type="Gene3D" id="3.40.140.10">
    <property type="entry name" value="Cytidine Deaminase, domain 2"/>
    <property type="match status" value="1"/>
</dbReference>
<name>A0A5S4FS91_9ACTN</name>
<evidence type="ECO:0000256" key="4">
    <source>
        <dbReference type="ARBA" id="ARBA00022833"/>
    </source>
</evidence>
<evidence type="ECO:0000256" key="6">
    <source>
        <dbReference type="SAM" id="MobiDB-lite"/>
    </source>
</evidence>
<feature type="region of interest" description="Disordered" evidence="6">
    <location>
        <begin position="807"/>
        <end position="828"/>
    </location>
</feature>
<sequence length="828" mass="90165">MVTGLSIGQKQAIEEMKAIADARPGAIVVHRIGPMHHDQWLPVEISVGCANTVTAPEGVPLELREYAIIHVPTLFPFVRPACEVTHDRFARSAHVTWGKWICLYLSDADWDPSDGMFGFVERLIEWFNRAAAHALDGVEEPVHPPVAGLGSRTGCVVVRADVPVAATTGWVGAALMARRYVDQAGRLDVVDWIEIPDGPPADAAALARLRSRLTETAEREQVPILLGPAIMLPQPLSFEFPNTVADLVAAVNAQGINLQRAFGLLATAVCINAEEADDNIPLPMTHLLIGAPMRGVSGQKERLIHLEAWRLNVLDSILVMAYLPILARWRSRRRAKLRKAYEVMEMWAKEAPVRWTHIYEMRPQIVTRRDQNSPAAWLRDRRVTILGCGALGARIAEHCVRAGARQVLVADRSLVSPGVLVRQPYADRDIGKYKAEVLAARLAQACPTTTVTALVGDVLETFVHAGRPETTDLLIDATANRAVSKSLERLRWSHPTGWPPLLTVGVGHRCTRGLAGLALPSASGGGADIMHRLALTAWREPRLRDMAEDFFPETGRRDLFQPEPGCSDPTFTGSDVDAGILAGQLLTWGLSLLGDAAAGRRVSPAVGCFIRLASPAHGSALEEFRWERDPVVIDDPSSGYQIRLWREALEAMQAEAQATREVFDAQPEPRYPLTETGGVLIGRIDDASRVVWVTAADGPSPDSEQATNWFRHGVRDVAANIEQHRAATGRHVHFTGMWHTHPGMAPSPSRLDDQAAQILLVPGPHAPARAVIMILGGRPPVWDKFLHEAGLPLVHACLVTRIKPLGPRPVLAPPPPGGGGKAAVHPPQ</sequence>
<dbReference type="AlphaFoldDB" id="A0A5S4FS91"/>
<dbReference type="Proteomes" id="UP000306628">
    <property type="component" value="Unassembled WGS sequence"/>
</dbReference>
<dbReference type="SUPFAM" id="SSF69572">
    <property type="entry name" value="Activating enzymes of the ubiquitin-like proteins"/>
    <property type="match status" value="1"/>
</dbReference>
<evidence type="ECO:0000256" key="1">
    <source>
        <dbReference type="ARBA" id="ARBA00022670"/>
    </source>
</evidence>
<keyword evidence="10" id="KW-1185">Reference proteome</keyword>
<evidence type="ECO:0000313" key="9">
    <source>
        <dbReference type="EMBL" id="TMR23625.1"/>
    </source>
</evidence>
<keyword evidence="4" id="KW-0862">Zinc</keyword>
<keyword evidence="5" id="KW-0482">Metalloprotease</keyword>
<comment type="caution">
    <text evidence="9">The sequence shown here is derived from an EMBL/GenBank/DDBJ whole genome shotgun (WGS) entry which is preliminary data.</text>
</comment>
<keyword evidence="3" id="KW-0378">Hydrolase</keyword>
<feature type="compositionally biased region" description="Pro residues" evidence="6">
    <location>
        <begin position="807"/>
        <end position="817"/>
    </location>
</feature>
<dbReference type="SUPFAM" id="SSF102712">
    <property type="entry name" value="JAB1/MPN domain"/>
    <property type="match status" value="1"/>
</dbReference>
<evidence type="ECO:0008006" key="11">
    <source>
        <dbReference type="Google" id="ProtNLM"/>
    </source>
</evidence>
<dbReference type="Gene3D" id="3.40.50.720">
    <property type="entry name" value="NAD(P)-binding Rossmann-like Domain"/>
    <property type="match status" value="1"/>
</dbReference>
<evidence type="ECO:0000256" key="3">
    <source>
        <dbReference type="ARBA" id="ARBA00022801"/>
    </source>
</evidence>
<keyword evidence="1" id="KW-0645">Protease</keyword>
<dbReference type="EMBL" id="VCKX01000252">
    <property type="protein sequence ID" value="TMR23625.1"/>
    <property type="molecule type" value="Genomic_DNA"/>
</dbReference>
<dbReference type="Pfam" id="PF14464">
    <property type="entry name" value="Prok-JAB"/>
    <property type="match status" value="1"/>
</dbReference>
<gene>
    <name evidence="9" type="ORF">ETD85_47610</name>
</gene>
<evidence type="ECO:0000256" key="5">
    <source>
        <dbReference type="ARBA" id="ARBA00023049"/>
    </source>
</evidence>
<feature type="domain" description="THIF-type NAD/FAD binding fold" evidence="7">
    <location>
        <begin position="378"/>
        <end position="488"/>
    </location>
</feature>
<evidence type="ECO:0000259" key="7">
    <source>
        <dbReference type="Pfam" id="PF00899"/>
    </source>
</evidence>
<dbReference type="InterPro" id="IPR000594">
    <property type="entry name" value="ThiF_NAD_FAD-bd"/>
</dbReference>
<evidence type="ECO:0000259" key="8">
    <source>
        <dbReference type="Pfam" id="PF14464"/>
    </source>
</evidence>
<accession>A0A5S4FS91</accession>
<dbReference type="Pfam" id="PF00899">
    <property type="entry name" value="ThiF"/>
    <property type="match status" value="1"/>
</dbReference>
<dbReference type="InterPro" id="IPR028090">
    <property type="entry name" value="JAB_dom_prok"/>
</dbReference>
<proteinExistence type="predicted"/>
<protein>
    <recommendedName>
        <fullName evidence="11">Thiamine biosynthesis protein ThiF</fullName>
    </recommendedName>
</protein>
<dbReference type="InterPro" id="IPR032865">
    <property type="entry name" value="Prok-E2_A"/>
</dbReference>